<dbReference type="EMBL" id="MN738912">
    <property type="protein sequence ID" value="QHT30769.1"/>
    <property type="molecule type" value="Genomic_DNA"/>
</dbReference>
<proteinExistence type="predicted"/>
<keyword evidence="1" id="KW-0812">Transmembrane</keyword>
<accession>A0A6C0EQZ9</accession>
<organism evidence="2">
    <name type="scientific">viral metagenome</name>
    <dbReference type="NCBI Taxonomy" id="1070528"/>
    <lineage>
        <taxon>unclassified sequences</taxon>
        <taxon>metagenomes</taxon>
        <taxon>organismal metagenomes</taxon>
    </lineage>
</organism>
<evidence type="ECO:0000256" key="1">
    <source>
        <dbReference type="SAM" id="Phobius"/>
    </source>
</evidence>
<reference evidence="2" key="1">
    <citation type="journal article" date="2020" name="Nature">
        <title>Giant virus diversity and host interactions through global metagenomics.</title>
        <authorList>
            <person name="Schulz F."/>
            <person name="Roux S."/>
            <person name="Paez-Espino D."/>
            <person name="Jungbluth S."/>
            <person name="Walsh D.A."/>
            <person name="Denef V.J."/>
            <person name="McMahon K.D."/>
            <person name="Konstantinidis K.T."/>
            <person name="Eloe-Fadrosh E.A."/>
            <person name="Kyrpides N.C."/>
            <person name="Woyke T."/>
        </authorList>
    </citation>
    <scope>NUCLEOTIDE SEQUENCE</scope>
    <source>
        <strain evidence="2">GVMAG-M-3300009151-50</strain>
    </source>
</reference>
<feature type="transmembrane region" description="Helical" evidence="1">
    <location>
        <begin position="41"/>
        <end position="71"/>
    </location>
</feature>
<name>A0A6C0EQZ9_9ZZZZ</name>
<sequence>MTPDESYSMLLLAFLLVVVTQKQFSHSVLELLLKLTRPGATVALLALLVVVYSKGLHYTFLVLSLIIVFLLKDMWTAWPKSDARRLELEIGRDQDRFDHSSSIDLQMADKTVTHASPSMYAHDWSPKLLVFPPSAATQFEMNG</sequence>
<keyword evidence="1" id="KW-0472">Membrane</keyword>
<evidence type="ECO:0000313" key="2">
    <source>
        <dbReference type="EMBL" id="QHT30769.1"/>
    </source>
</evidence>
<keyword evidence="1" id="KW-1133">Transmembrane helix</keyword>
<dbReference type="AlphaFoldDB" id="A0A6C0EQZ9"/>
<protein>
    <submittedName>
        <fullName evidence="2">Uncharacterized protein</fullName>
    </submittedName>
</protein>